<organism evidence="7 8">
    <name type="scientific">Desulfobaculum bizertense DSM 18034</name>
    <dbReference type="NCBI Taxonomy" id="1121442"/>
    <lineage>
        <taxon>Bacteria</taxon>
        <taxon>Pseudomonadati</taxon>
        <taxon>Thermodesulfobacteriota</taxon>
        <taxon>Desulfovibrionia</taxon>
        <taxon>Desulfovibrionales</taxon>
        <taxon>Desulfovibrionaceae</taxon>
        <taxon>Desulfobaculum</taxon>
    </lineage>
</organism>
<evidence type="ECO:0000256" key="5">
    <source>
        <dbReference type="ARBA" id="ARBA00023136"/>
    </source>
</evidence>
<feature type="transmembrane region" description="Helical" evidence="6">
    <location>
        <begin position="129"/>
        <end position="154"/>
    </location>
</feature>
<feature type="transmembrane region" description="Helical" evidence="6">
    <location>
        <begin position="47"/>
        <end position="67"/>
    </location>
</feature>
<feature type="transmembrane region" description="Helical" evidence="6">
    <location>
        <begin position="21"/>
        <end position="41"/>
    </location>
</feature>
<keyword evidence="4 6" id="KW-1133">Transmembrane helix</keyword>
<feature type="transmembrane region" description="Helical" evidence="6">
    <location>
        <begin position="88"/>
        <end position="117"/>
    </location>
</feature>
<evidence type="ECO:0000256" key="3">
    <source>
        <dbReference type="ARBA" id="ARBA00022692"/>
    </source>
</evidence>
<dbReference type="STRING" id="1121442.SAMN02745702_02471"/>
<accession>A0A1T4WNU5</accession>
<feature type="transmembrane region" description="Helical" evidence="6">
    <location>
        <begin position="231"/>
        <end position="249"/>
    </location>
</feature>
<evidence type="ECO:0000313" key="8">
    <source>
        <dbReference type="Proteomes" id="UP000189733"/>
    </source>
</evidence>
<gene>
    <name evidence="7" type="ORF">SAMN02745702_02471</name>
</gene>
<dbReference type="EMBL" id="FUYA01000009">
    <property type="protein sequence ID" value="SKA78996.1"/>
    <property type="molecule type" value="Genomic_DNA"/>
</dbReference>
<evidence type="ECO:0000256" key="2">
    <source>
        <dbReference type="ARBA" id="ARBA00022475"/>
    </source>
</evidence>
<dbReference type="RefSeq" id="WP_078685753.1">
    <property type="nucleotide sequence ID" value="NZ_FUYA01000009.1"/>
</dbReference>
<dbReference type="Pfam" id="PF01554">
    <property type="entry name" value="MatE"/>
    <property type="match status" value="1"/>
</dbReference>
<name>A0A1T4WNU5_9BACT</name>
<dbReference type="GO" id="GO:0005886">
    <property type="term" value="C:plasma membrane"/>
    <property type="evidence" value="ECO:0007669"/>
    <property type="project" value="UniProtKB-SubCell"/>
</dbReference>
<feature type="transmembrane region" description="Helical" evidence="6">
    <location>
        <begin position="488"/>
        <end position="506"/>
    </location>
</feature>
<protein>
    <submittedName>
        <fullName evidence="7">Membrane protein involved in the export of O-antigen and teichoic acid</fullName>
    </submittedName>
</protein>
<dbReference type="InterPro" id="IPR050833">
    <property type="entry name" value="Poly_Biosynth_Transport"/>
</dbReference>
<sequence length="596" mass="65262">MGTGKTKTLGRRVAAGSIMGMGANVVFLASRLALTPFILAYVSLADFGLWSVCFIVLSYAGLTAFGIQNAYVKYVAQYNAEGNLESASVLVSTGLVVMTGVSLVLFAALLGCVPLFMTLFDIDPDLRELAGFMILGTAAAFLLDLTFSAFRGVLEGMQEIVLSRSVWLAATLLELALVFVFLPLGYGIRGVLYAYALKTVFEVLVNMLFAFRKVPGLRVGPRYVRREALHALFVFGGKVQFLGVLGIFLGTFDRIVTTAMLGLSATGLFEVARKLPFTGRSITGAAFVPFLPAASSLGGDWLESPAPTVQQKFRKYMALCLLALVGSCFLIAPLAFYDWQQRGYGWSEPSFWAMCLSVLLLFLPGIQIFAWLRRFISGGEYLESPKLVELYLTGCRHINLVNFTLYAFLAAAANELLYTWLGTGYDGAEHIMRVICIVSLVHLATGAGTAVFKGVNRTGRELEYTLMQLVLALLWIPGLAWSYGLYGAVLGVALSTIPPSCYFIVRTNQALRIAWREYFVRTVLPGFAPILSGGLVWLVLSQLPQFSRWTTLFVLGGLGLGYLTVTAFLLWALFVTQEEMGMVRNAFSRLWAKLRG</sequence>
<proteinExistence type="predicted"/>
<keyword evidence="3 6" id="KW-0812">Transmembrane</keyword>
<dbReference type="Proteomes" id="UP000189733">
    <property type="component" value="Unassembled WGS sequence"/>
</dbReference>
<dbReference type="OrthoDB" id="580892at2"/>
<dbReference type="GO" id="GO:0015297">
    <property type="term" value="F:antiporter activity"/>
    <property type="evidence" value="ECO:0007669"/>
    <property type="project" value="InterPro"/>
</dbReference>
<comment type="subcellular location">
    <subcellularLocation>
        <location evidence="1">Cell membrane</location>
        <topology evidence="1">Multi-pass membrane protein</topology>
    </subcellularLocation>
</comment>
<feature type="transmembrane region" description="Helical" evidence="6">
    <location>
        <begin position="552"/>
        <end position="574"/>
    </location>
</feature>
<feature type="transmembrane region" description="Helical" evidence="6">
    <location>
        <begin position="351"/>
        <end position="372"/>
    </location>
</feature>
<feature type="transmembrane region" description="Helical" evidence="6">
    <location>
        <begin position="166"/>
        <end position="186"/>
    </location>
</feature>
<dbReference type="GO" id="GO:0042910">
    <property type="term" value="F:xenobiotic transmembrane transporter activity"/>
    <property type="evidence" value="ECO:0007669"/>
    <property type="project" value="InterPro"/>
</dbReference>
<feature type="transmembrane region" description="Helical" evidence="6">
    <location>
        <begin position="400"/>
        <end position="418"/>
    </location>
</feature>
<dbReference type="PANTHER" id="PTHR30250">
    <property type="entry name" value="PST FAMILY PREDICTED COLANIC ACID TRANSPORTER"/>
    <property type="match status" value="1"/>
</dbReference>
<feature type="transmembrane region" description="Helical" evidence="6">
    <location>
        <begin position="464"/>
        <end position="482"/>
    </location>
</feature>
<dbReference type="PANTHER" id="PTHR30250:SF26">
    <property type="entry name" value="PSMA PROTEIN"/>
    <property type="match status" value="1"/>
</dbReference>
<evidence type="ECO:0000256" key="4">
    <source>
        <dbReference type="ARBA" id="ARBA00022989"/>
    </source>
</evidence>
<feature type="transmembrane region" description="Helical" evidence="6">
    <location>
        <begin position="316"/>
        <end position="339"/>
    </location>
</feature>
<evidence type="ECO:0000256" key="1">
    <source>
        <dbReference type="ARBA" id="ARBA00004651"/>
    </source>
</evidence>
<reference evidence="7 8" key="1">
    <citation type="submission" date="2017-02" db="EMBL/GenBank/DDBJ databases">
        <authorList>
            <person name="Peterson S.W."/>
        </authorList>
    </citation>
    <scope>NUCLEOTIDE SEQUENCE [LARGE SCALE GENOMIC DNA]</scope>
    <source>
        <strain evidence="7 8">DSM 18034</strain>
    </source>
</reference>
<feature type="transmembrane region" description="Helical" evidence="6">
    <location>
        <begin position="518"/>
        <end position="540"/>
    </location>
</feature>
<dbReference type="InterPro" id="IPR002528">
    <property type="entry name" value="MATE_fam"/>
</dbReference>
<keyword evidence="2" id="KW-1003">Cell membrane</keyword>
<keyword evidence="5 6" id="KW-0472">Membrane</keyword>
<evidence type="ECO:0000256" key="6">
    <source>
        <dbReference type="SAM" id="Phobius"/>
    </source>
</evidence>
<feature type="transmembrane region" description="Helical" evidence="6">
    <location>
        <begin position="430"/>
        <end position="452"/>
    </location>
</feature>
<dbReference type="AlphaFoldDB" id="A0A1T4WNU5"/>
<evidence type="ECO:0000313" key="7">
    <source>
        <dbReference type="EMBL" id="SKA78996.1"/>
    </source>
</evidence>
<keyword evidence="8" id="KW-1185">Reference proteome</keyword>